<dbReference type="AlphaFoldDB" id="A0A1R3KGG4"/>
<comment type="caution">
    <text evidence="1">The sequence shown here is derived from an EMBL/GenBank/DDBJ whole genome shotgun (WGS) entry which is preliminary data.</text>
</comment>
<sequence length="31" mass="3416">MLHHCCQATIVEAEAQAKWCTLPFKAIVSGE</sequence>
<accession>A0A1R3KGG4</accession>
<keyword evidence="2" id="KW-1185">Reference proteome</keyword>
<organism evidence="1 2">
    <name type="scientific">Corchorus olitorius</name>
    <dbReference type="NCBI Taxonomy" id="93759"/>
    <lineage>
        <taxon>Eukaryota</taxon>
        <taxon>Viridiplantae</taxon>
        <taxon>Streptophyta</taxon>
        <taxon>Embryophyta</taxon>
        <taxon>Tracheophyta</taxon>
        <taxon>Spermatophyta</taxon>
        <taxon>Magnoliopsida</taxon>
        <taxon>eudicotyledons</taxon>
        <taxon>Gunneridae</taxon>
        <taxon>Pentapetalae</taxon>
        <taxon>rosids</taxon>
        <taxon>malvids</taxon>
        <taxon>Malvales</taxon>
        <taxon>Malvaceae</taxon>
        <taxon>Grewioideae</taxon>
        <taxon>Apeibeae</taxon>
        <taxon>Corchorus</taxon>
    </lineage>
</organism>
<protein>
    <submittedName>
        <fullName evidence="1">Uncharacterized protein</fullName>
    </submittedName>
</protein>
<evidence type="ECO:0000313" key="2">
    <source>
        <dbReference type="Proteomes" id="UP000187203"/>
    </source>
</evidence>
<gene>
    <name evidence="1" type="ORF">COLO4_08303</name>
</gene>
<name>A0A1R3KGG4_9ROSI</name>
<reference evidence="2" key="1">
    <citation type="submission" date="2013-09" db="EMBL/GenBank/DDBJ databases">
        <title>Corchorus olitorius genome sequencing.</title>
        <authorList>
            <person name="Alam M."/>
            <person name="Haque M.S."/>
            <person name="Islam M.S."/>
            <person name="Emdad E.M."/>
            <person name="Islam M.M."/>
            <person name="Ahmed B."/>
            <person name="Halim A."/>
            <person name="Hossen Q.M.M."/>
            <person name="Hossain M.Z."/>
            <person name="Ahmed R."/>
            <person name="Khan M.M."/>
            <person name="Islam R."/>
            <person name="Rashid M.M."/>
            <person name="Khan S.A."/>
            <person name="Rahman M.S."/>
            <person name="Alam M."/>
            <person name="Yahiya A.S."/>
            <person name="Khan M.S."/>
            <person name="Azam M.S."/>
            <person name="Haque T."/>
            <person name="Lashkar M.Z.H."/>
            <person name="Akhand A.I."/>
            <person name="Morshed G."/>
            <person name="Roy S."/>
            <person name="Uddin K.S."/>
            <person name="Rabeya T."/>
            <person name="Hossain A.S."/>
            <person name="Chowdhury A."/>
            <person name="Snigdha A.R."/>
            <person name="Mortoza M.S."/>
            <person name="Matin S.A."/>
            <person name="Hoque S.M.E."/>
            <person name="Islam M.K."/>
            <person name="Roy D.K."/>
            <person name="Haider R."/>
            <person name="Moosa M.M."/>
            <person name="Elias S.M."/>
            <person name="Hasan A.M."/>
            <person name="Jahan S."/>
            <person name="Shafiuddin M."/>
            <person name="Mahmood N."/>
            <person name="Shommy N.S."/>
        </authorList>
    </citation>
    <scope>NUCLEOTIDE SEQUENCE [LARGE SCALE GENOMIC DNA]</scope>
    <source>
        <strain evidence="2">cv. O-4</strain>
    </source>
</reference>
<dbReference type="EMBL" id="AWUE01013708">
    <property type="protein sequence ID" value="OMP06160.1"/>
    <property type="molecule type" value="Genomic_DNA"/>
</dbReference>
<dbReference type="Proteomes" id="UP000187203">
    <property type="component" value="Unassembled WGS sequence"/>
</dbReference>
<proteinExistence type="predicted"/>
<evidence type="ECO:0000313" key="1">
    <source>
        <dbReference type="EMBL" id="OMP06160.1"/>
    </source>
</evidence>